<dbReference type="AlphaFoldDB" id="A0A1B9AMR2"/>
<comment type="caution">
    <text evidence="2">The sequence shown here is derived from an EMBL/GenBank/DDBJ whole genome shotgun (WGS) entry which is preliminary data.</text>
</comment>
<protein>
    <submittedName>
        <fullName evidence="2">Uncharacterized protein</fullName>
    </submittedName>
</protein>
<gene>
    <name evidence="2" type="ORF">A8F95_10675</name>
</gene>
<evidence type="ECO:0000313" key="3">
    <source>
        <dbReference type="Proteomes" id="UP000092578"/>
    </source>
</evidence>
<dbReference type="EMBL" id="MAYT01000027">
    <property type="protein sequence ID" value="OCA85139.1"/>
    <property type="molecule type" value="Genomic_DNA"/>
</dbReference>
<evidence type="ECO:0000313" key="2">
    <source>
        <dbReference type="EMBL" id="OCA85139.1"/>
    </source>
</evidence>
<keyword evidence="1" id="KW-0472">Membrane</keyword>
<feature type="transmembrane region" description="Helical" evidence="1">
    <location>
        <begin position="215"/>
        <end position="235"/>
    </location>
</feature>
<feature type="transmembrane region" description="Helical" evidence="1">
    <location>
        <begin position="172"/>
        <end position="194"/>
    </location>
</feature>
<feature type="transmembrane region" description="Helical" evidence="1">
    <location>
        <begin position="52"/>
        <end position="71"/>
    </location>
</feature>
<dbReference type="RefSeq" id="WP_065411106.1">
    <property type="nucleotide sequence ID" value="NZ_MAYT01000027.1"/>
</dbReference>
<dbReference type="Proteomes" id="UP000092578">
    <property type="component" value="Unassembled WGS sequence"/>
</dbReference>
<keyword evidence="3" id="KW-1185">Reference proteome</keyword>
<dbReference type="SUPFAM" id="SSF103501">
    <property type="entry name" value="Respiratory nitrate reductase 1 gamma chain"/>
    <property type="match status" value="1"/>
</dbReference>
<proteinExistence type="predicted"/>
<reference evidence="3" key="1">
    <citation type="submission" date="2016-05" db="EMBL/GenBank/DDBJ databases">
        <authorList>
            <person name="Liu B."/>
            <person name="Wang J."/>
            <person name="Zhu Y."/>
            <person name="Liu G."/>
            <person name="Chen Q."/>
            <person name="Chen Z."/>
            <person name="Lan J."/>
            <person name="Che J."/>
            <person name="Ge C."/>
            <person name="Shi H."/>
            <person name="Pan Z."/>
            <person name="Liu X."/>
        </authorList>
    </citation>
    <scope>NUCLEOTIDE SEQUENCE [LARGE SCALE GENOMIC DNA]</scope>
    <source>
        <strain evidence="3">FJAT-27215</strain>
    </source>
</reference>
<feature type="transmembrane region" description="Helical" evidence="1">
    <location>
        <begin position="241"/>
        <end position="260"/>
    </location>
</feature>
<organism evidence="2 3">
    <name type="scientific">Pseudobacillus wudalianchiensis</name>
    <dbReference type="NCBI Taxonomy" id="1743143"/>
    <lineage>
        <taxon>Bacteria</taxon>
        <taxon>Bacillati</taxon>
        <taxon>Bacillota</taxon>
        <taxon>Bacilli</taxon>
        <taxon>Bacillales</taxon>
        <taxon>Bacillaceae</taxon>
        <taxon>Pseudobacillus</taxon>
    </lineage>
</organism>
<evidence type="ECO:0000256" key="1">
    <source>
        <dbReference type="SAM" id="Phobius"/>
    </source>
</evidence>
<dbReference type="Gene3D" id="1.20.950.20">
    <property type="entry name" value="Transmembrane di-heme cytochromes, Chain C"/>
    <property type="match status" value="1"/>
</dbReference>
<name>A0A1B9AMR2_9BACI</name>
<accession>A0A1B9AMR2</accession>
<feature type="transmembrane region" description="Helical" evidence="1">
    <location>
        <begin position="20"/>
        <end position="40"/>
    </location>
</feature>
<dbReference type="InterPro" id="IPR036197">
    <property type="entry name" value="NarG-like_sf"/>
</dbReference>
<feature type="transmembrane region" description="Helical" evidence="1">
    <location>
        <begin position="122"/>
        <end position="144"/>
    </location>
</feature>
<keyword evidence="1" id="KW-0812">Transmembrane</keyword>
<keyword evidence="1" id="KW-1133">Transmembrane helix</keyword>
<sequence>MPQTAIIKQKKERSINNAFASHYAKSMFLTVSALILLSFIGTRMFTHIDLNLYGYMVGTIVFIGGFFYRFIAWGERPPTKIFIKKGLKLLFRPTTAKTSVDHLAIYNFIWNRGIYRWTQHILIGWGCILSCFVTFPLVFGWMYFTMEENGYYTVVALGMNILHVKADGVLAFFFYNALNFTAVMVIIGVCMALYRRLKNMQARAEQKFMYDFLPLYLLLLVAITGLLLTFMNIFLHGQGQPIMSLIHQYAVIVTLIYLPFGKLAHIPFRPLSVFVKNYREHYAKRSMKECKVCSESFVSTEQSNDVREVLGTNDIHFDMEDGFNLAELCLPCRRKYRISRFSGIATHEIKVKETNQNAKG</sequence>